<gene>
    <name evidence="1" type="ORF">LMG28138_05873</name>
</gene>
<protein>
    <submittedName>
        <fullName evidence="1">Uncharacterized protein</fullName>
    </submittedName>
</protein>
<reference evidence="1 2" key="1">
    <citation type="submission" date="2020-04" db="EMBL/GenBank/DDBJ databases">
        <authorList>
            <person name="De Canck E."/>
        </authorList>
    </citation>
    <scope>NUCLEOTIDE SEQUENCE [LARGE SCALE GENOMIC DNA]</scope>
    <source>
        <strain evidence="1 2">LMG 28138</strain>
    </source>
</reference>
<keyword evidence="2" id="KW-1185">Reference proteome</keyword>
<evidence type="ECO:0000313" key="1">
    <source>
        <dbReference type="EMBL" id="CAB3807001.1"/>
    </source>
</evidence>
<dbReference type="EMBL" id="CADIKM010000093">
    <property type="protein sequence ID" value="CAB3807001.1"/>
    <property type="molecule type" value="Genomic_DNA"/>
</dbReference>
<dbReference type="RefSeq" id="WP_175108368.1">
    <property type="nucleotide sequence ID" value="NZ_CADIKM010000093.1"/>
</dbReference>
<sequence length="60" mass="6415">MNQLGFILHTTKNLAVTNATAIAVDKNNGGGAVRDARVGRRFDVSDESHMFIDADGGRVN</sequence>
<organism evidence="1 2">
    <name type="scientific">Pararobbsia alpina</name>
    <dbReference type="NCBI Taxonomy" id="621374"/>
    <lineage>
        <taxon>Bacteria</taxon>
        <taxon>Pseudomonadati</taxon>
        <taxon>Pseudomonadota</taxon>
        <taxon>Betaproteobacteria</taxon>
        <taxon>Burkholderiales</taxon>
        <taxon>Burkholderiaceae</taxon>
        <taxon>Pararobbsia</taxon>
    </lineage>
</organism>
<name>A0A6S7BNF4_9BURK</name>
<accession>A0A6S7BNF4</accession>
<dbReference type="AlphaFoldDB" id="A0A6S7BNF4"/>
<dbReference type="Proteomes" id="UP000494115">
    <property type="component" value="Unassembled WGS sequence"/>
</dbReference>
<proteinExistence type="predicted"/>
<evidence type="ECO:0000313" key="2">
    <source>
        <dbReference type="Proteomes" id="UP000494115"/>
    </source>
</evidence>